<protein>
    <submittedName>
        <fullName evidence="1">Uncharacterized protein</fullName>
    </submittedName>
</protein>
<comment type="caution">
    <text evidence="1">The sequence shown here is derived from an EMBL/GenBank/DDBJ whole genome shotgun (WGS) entry which is preliminary data.</text>
</comment>
<sequence>MPPDMPVS</sequence>
<gene>
    <name evidence="1" type="ORF">F383_37586</name>
</gene>
<accession>A0A0B0MFX6</accession>
<organism evidence="1 2">
    <name type="scientific">Gossypium arboreum</name>
    <name type="common">Tree cotton</name>
    <name type="synonym">Gossypium nanking</name>
    <dbReference type="NCBI Taxonomy" id="29729"/>
    <lineage>
        <taxon>Eukaryota</taxon>
        <taxon>Viridiplantae</taxon>
        <taxon>Streptophyta</taxon>
        <taxon>Embryophyta</taxon>
        <taxon>Tracheophyta</taxon>
        <taxon>Spermatophyta</taxon>
        <taxon>Magnoliopsida</taxon>
        <taxon>eudicotyledons</taxon>
        <taxon>Gunneridae</taxon>
        <taxon>Pentapetalae</taxon>
        <taxon>rosids</taxon>
        <taxon>malvids</taxon>
        <taxon>Malvales</taxon>
        <taxon>Malvaceae</taxon>
        <taxon>Malvoideae</taxon>
        <taxon>Gossypium</taxon>
    </lineage>
</organism>
<keyword evidence="2" id="KW-1185">Reference proteome</keyword>
<evidence type="ECO:0000313" key="1">
    <source>
        <dbReference type="EMBL" id="KHF98313.1"/>
    </source>
</evidence>
<dbReference type="EMBL" id="JRRC01035869">
    <property type="protein sequence ID" value="KHF98313.1"/>
    <property type="molecule type" value="Genomic_DNA"/>
</dbReference>
<proteinExistence type="predicted"/>
<name>A0A0B0MFX6_GOSAR</name>
<reference evidence="2" key="1">
    <citation type="submission" date="2014-09" db="EMBL/GenBank/DDBJ databases">
        <authorList>
            <person name="Mudge J."/>
            <person name="Ramaraj T."/>
            <person name="Lindquist I.E."/>
            <person name="Bharti A.K."/>
            <person name="Sundararajan A."/>
            <person name="Cameron C.T."/>
            <person name="Woodward J.E."/>
            <person name="May G.D."/>
            <person name="Brubaker C."/>
            <person name="Broadhvest J."/>
            <person name="Wilkins T.A."/>
        </authorList>
    </citation>
    <scope>NUCLEOTIDE SEQUENCE</scope>
    <source>
        <strain evidence="2">cv. AKA8401</strain>
    </source>
</reference>
<dbReference type="Proteomes" id="UP000032142">
    <property type="component" value="Unassembled WGS sequence"/>
</dbReference>
<evidence type="ECO:0000313" key="2">
    <source>
        <dbReference type="Proteomes" id="UP000032142"/>
    </source>
</evidence>